<dbReference type="Gene3D" id="3.10.350.10">
    <property type="entry name" value="LysM domain"/>
    <property type="match status" value="1"/>
</dbReference>
<dbReference type="STRING" id="1656094.BFC18_07020"/>
<dbReference type="AlphaFoldDB" id="A0A1E7ZD84"/>
<name>A0A1E7ZD84_9ALTE</name>
<protein>
    <submittedName>
        <fullName evidence="3">Peptidoglycan-binding protein</fullName>
    </submittedName>
</protein>
<dbReference type="InterPro" id="IPR018392">
    <property type="entry name" value="LysM"/>
</dbReference>
<dbReference type="SUPFAM" id="SSF54106">
    <property type="entry name" value="LysM domain"/>
    <property type="match status" value="1"/>
</dbReference>
<feature type="chain" id="PRO_5009209714" evidence="1">
    <location>
        <begin position="31"/>
        <end position="361"/>
    </location>
</feature>
<dbReference type="Pfam" id="PF01476">
    <property type="entry name" value="LysM"/>
    <property type="match status" value="1"/>
</dbReference>
<accession>A0A1E7ZD84</accession>
<dbReference type="RefSeq" id="WP_070124585.1">
    <property type="nucleotide sequence ID" value="NZ_MDHN01000013.1"/>
</dbReference>
<feature type="signal peptide" evidence="1">
    <location>
        <begin position="1"/>
        <end position="30"/>
    </location>
</feature>
<dbReference type="PANTHER" id="PTHR34700">
    <property type="entry name" value="POTASSIUM BINDING PROTEIN KBP"/>
    <property type="match status" value="1"/>
</dbReference>
<dbReference type="PROSITE" id="PS51782">
    <property type="entry name" value="LYSM"/>
    <property type="match status" value="1"/>
</dbReference>
<reference evidence="3 4" key="1">
    <citation type="submission" date="2016-08" db="EMBL/GenBank/DDBJ databases">
        <authorList>
            <person name="Seilhamer J.J."/>
        </authorList>
    </citation>
    <scope>NUCLEOTIDE SEQUENCE [LARGE SCALE GENOMIC DNA]</scope>
    <source>
        <strain evidence="3 4">KCTC 42603</strain>
    </source>
</reference>
<keyword evidence="1" id="KW-0732">Signal</keyword>
<dbReference type="PANTHER" id="PTHR34700:SF8">
    <property type="entry name" value="POTASSIUM BINDING PROTEIN KBP"/>
    <property type="match status" value="1"/>
</dbReference>
<dbReference type="InterPro" id="IPR036779">
    <property type="entry name" value="LysM_dom_sf"/>
</dbReference>
<dbReference type="SMART" id="SM00257">
    <property type="entry name" value="LysM"/>
    <property type="match status" value="1"/>
</dbReference>
<feature type="domain" description="LysM" evidence="2">
    <location>
        <begin position="39"/>
        <end position="87"/>
    </location>
</feature>
<comment type="caution">
    <text evidence="3">The sequence shown here is derived from an EMBL/GenBank/DDBJ whole genome shotgun (WGS) entry which is preliminary data.</text>
</comment>
<keyword evidence="4" id="KW-1185">Reference proteome</keyword>
<proteinExistence type="predicted"/>
<evidence type="ECO:0000313" key="3">
    <source>
        <dbReference type="EMBL" id="OFC71483.1"/>
    </source>
</evidence>
<dbReference type="InterPro" id="IPR052196">
    <property type="entry name" value="Bact_Kbp"/>
</dbReference>
<dbReference type="PROSITE" id="PS51257">
    <property type="entry name" value="PROKAR_LIPOPROTEIN"/>
    <property type="match status" value="1"/>
</dbReference>
<evidence type="ECO:0000256" key="1">
    <source>
        <dbReference type="SAM" id="SignalP"/>
    </source>
</evidence>
<organism evidence="3 4">
    <name type="scientific">Alteromonas confluentis</name>
    <dbReference type="NCBI Taxonomy" id="1656094"/>
    <lineage>
        <taxon>Bacteria</taxon>
        <taxon>Pseudomonadati</taxon>
        <taxon>Pseudomonadota</taxon>
        <taxon>Gammaproteobacteria</taxon>
        <taxon>Alteromonadales</taxon>
        <taxon>Alteromonadaceae</taxon>
        <taxon>Alteromonas/Salinimonas group</taxon>
        <taxon>Alteromonas</taxon>
    </lineage>
</organism>
<gene>
    <name evidence="3" type="ORF">BFC18_07020</name>
</gene>
<dbReference type="EMBL" id="MDHN01000013">
    <property type="protein sequence ID" value="OFC71483.1"/>
    <property type="molecule type" value="Genomic_DNA"/>
</dbReference>
<sequence length="361" mass="40305">MKTGFIKKRLTTAAVLLGMLIGCLSGLAQAVTLKEGAPQTYTVKRHDTLWDIASLFLDKPWLWPELWRNNTQIINPHLIYPGDVLVIRIVDGQPVLVVQREKKHLTLGPSLRKQNKPDPIGMLPWTAIAPYINQNELLDEEVYEKLPHILGNQTGDIRFVTDDIVISRSYGRSSDQYRVLRRQSTIENLNGDILGIQVYHVADADMIDDTVPFQWLVKVSKSNFEARRGDRLYDGEFTGKQDLMLQAAKPEQRGFVVGNLHQHELLGKDDVVIVDLGAEQVQPGTVMGLYAQGPDIIDGEAPKYAGENNALYSVFNDGSTVHQPGIKIGEIVIFKTFEKASYGIITRARELVKTGAIVANP</sequence>
<evidence type="ECO:0000313" key="4">
    <source>
        <dbReference type="Proteomes" id="UP000175691"/>
    </source>
</evidence>
<dbReference type="CDD" id="cd00118">
    <property type="entry name" value="LysM"/>
    <property type="match status" value="1"/>
</dbReference>
<evidence type="ECO:0000259" key="2">
    <source>
        <dbReference type="PROSITE" id="PS51782"/>
    </source>
</evidence>
<dbReference type="Proteomes" id="UP000175691">
    <property type="component" value="Unassembled WGS sequence"/>
</dbReference>